<evidence type="ECO:0000256" key="1">
    <source>
        <dbReference type="ARBA" id="ARBA00023015"/>
    </source>
</evidence>
<organism evidence="5 6">
    <name type="scientific">Streptomyces tateyamensis</name>
    <dbReference type="NCBI Taxonomy" id="565073"/>
    <lineage>
        <taxon>Bacteria</taxon>
        <taxon>Bacillati</taxon>
        <taxon>Actinomycetota</taxon>
        <taxon>Actinomycetes</taxon>
        <taxon>Kitasatosporales</taxon>
        <taxon>Streptomycetaceae</taxon>
        <taxon>Streptomyces</taxon>
    </lineage>
</organism>
<keyword evidence="6" id="KW-1185">Reference proteome</keyword>
<evidence type="ECO:0000313" key="5">
    <source>
        <dbReference type="EMBL" id="PYC88274.1"/>
    </source>
</evidence>
<dbReference type="Gene3D" id="3.40.50.2300">
    <property type="match status" value="2"/>
</dbReference>
<dbReference type="InterPro" id="IPR010982">
    <property type="entry name" value="Lambda_DNA-bd_dom_sf"/>
</dbReference>
<keyword evidence="3" id="KW-0804">Transcription</keyword>
<dbReference type="PANTHER" id="PTHR30146:SF109">
    <property type="entry name" value="HTH-TYPE TRANSCRIPTIONAL REGULATOR GALS"/>
    <property type="match status" value="1"/>
</dbReference>
<dbReference type="Proteomes" id="UP000248039">
    <property type="component" value="Unassembled WGS sequence"/>
</dbReference>
<evidence type="ECO:0000259" key="4">
    <source>
        <dbReference type="PROSITE" id="PS50932"/>
    </source>
</evidence>
<dbReference type="SUPFAM" id="SSF53822">
    <property type="entry name" value="Periplasmic binding protein-like I"/>
    <property type="match status" value="1"/>
</dbReference>
<dbReference type="GO" id="GO:0000976">
    <property type="term" value="F:transcription cis-regulatory region binding"/>
    <property type="evidence" value="ECO:0007669"/>
    <property type="project" value="TreeGrafter"/>
</dbReference>
<feature type="domain" description="HTH lacI-type" evidence="4">
    <location>
        <begin position="52"/>
        <end position="106"/>
    </location>
</feature>
<dbReference type="Gene3D" id="1.10.260.40">
    <property type="entry name" value="lambda repressor-like DNA-binding domains"/>
    <property type="match status" value="1"/>
</dbReference>
<dbReference type="InterPro" id="IPR000843">
    <property type="entry name" value="HTH_LacI"/>
</dbReference>
<evidence type="ECO:0000313" key="6">
    <source>
        <dbReference type="Proteomes" id="UP000248039"/>
    </source>
</evidence>
<dbReference type="Pfam" id="PF13377">
    <property type="entry name" value="Peripla_BP_3"/>
    <property type="match status" value="1"/>
</dbReference>
<dbReference type="PROSITE" id="PS50932">
    <property type="entry name" value="HTH_LACI_2"/>
    <property type="match status" value="1"/>
</dbReference>
<dbReference type="GO" id="GO:0003700">
    <property type="term" value="F:DNA-binding transcription factor activity"/>
    <property type="evidence" value="ECO:0007669"/>
    <property type="project" value="TreeGrafter"/>
</dbReference>
<accession>A0A2V4NPD4</accession>
<keyword evidence="1" id="KW-0805">Transcription regulation</keyword>
<dbReference type="CDD" id="cd01392">
    <property type="entry name" value="HTH_LacI"/>
    <property type="match status" value="1"/>
</dbReference>
<evidence type="ECO:0000256" key="2">
    <source>
        <dbReference type="ARBA" id="ARBA00023125"/>
    </source>
</evidence>
<dbReference type="EMBL" id="PYBW01000005">
    <property type="protein sequence ID" value="PYC88274.1"/>
    <property type="molecule type" value="Genomic_DNA"/>
</dbReference>
<protein>
    <submittedName>
        <fullName evidence="5">LacI family transcriptional regulator</fullName>
    </submittedName>
</protein>
<dbReference type="PROSITE" id="PS00356">
    <property type="entry name" value="HTH_LACI_1"/>
    <property type="match status" value="1"/>
</dbReference>
<dbReference type="PRINTS" id="PR00036">
    <property type="entry name" value="HTHLACI"/>
</dbReference>
<dbReference type="InterPro" id="IPR028082">
    <property type="entry name" value="Peripla_BP_I"/>
</dbReference>
<comment type="caution">
    <text evidence="5">The sequence shown here is derived from an EMBL/GenBank/DDBJ whole genome shotgun (WGS) entry which is preliminary data.</text>
</comment>
<sequence length="373" mass="39684">MIVVDRRGWRRPHEVPCIQHRFRTPPMPALVNHANSPFPPAGSPIAQSASPATLAEVARRAGVSTATASRVLNRSAPVSPELAAQVEHAARELSYVRRRAASARDTGVVAVVVFADPLQYHVDAFHARLLAGLRRALPGSERELAVFTVPRHSRRPPLVRFLCGGHVDGAVLVGPWGDSGLTRLLRAARVPVVALGRPAEPGTVRYVDADNLAGAREAVRRLCLAGRRSVVTIAGPPDTAAGADRLAGYHQAITESGAQPRAAVAYGDFSGASGEHAMLHLLDQRPTLDAVFVASDQMALGALRALRRRGLRVPQDVAVIGFDDAPAAAKARPALTTVRQPVEELGIQAMEFLQHGGSDSLVLPTRLIVRDSG</sequence>
<proteinExistence type="predicted"/>
<reference evidence="5 6" key="1">
    <citation type="submission" date="2018-03" db="EMBL/GenBank/DDBJ databases">
        <title>Bioinformatic expansion and discovery of thiopeptide antibiotics.</title>
        <authorList>
            <person name="Schwalen C.J."/>
            <person name="Hudson G.A."/>
            <person name="Mitchell D.A."/>
        </authorList>
    </citation>
    <scope>NUCLEOTIDE SEQUENCE [LARGE SCALE GENOMIC DNA]</scope>
    <source>
        <strain evidence="5 6">ATCC 21389</strain>
    </source>
</reference>
<dbReference type="SMART" id="SM00354">
    <property type="entry name" value="HTH_LACI"/>
    <property type="match status" value="1"/>
</dbReference>
<dbReference type="AlphaFoldDB" id="A0A2V4NPD4"/>
<evidence type="ECO:0000256" key="3">
    <source>
        <dbReference type="ARBA" id="ARBA00023163"/>
    </source>
</evidence>
<dbReference type="Pfam" id="PF00356">
    <property type="entry name" value="LacI"/>
    <property type="match status" value="1"/>
</dbReference>
<dbReference type="CDD" id="cd06267">
    <property type="entry name" value="PBP1_LacI_sugar_binding-like"/>
    <property type="match status" value="1"/>
</dbReference>
<keyword evidence="2" id="KW-0238">DNA-binding</keyword>
<gene>
    <name evidence="5" type="ORF">C7C46_01105</name>
</gene>
<dbReference type="SUPFAM" id="SSF47413">
    <property type="entry name" value="lambda repressor-like DNA-binding domains"/>
    <property type="match status" value="1"/>
</dbReference>
<dbReference type="InterPro" id="IPR046335">
    <property type="entry name" value="LacI/GalR-like_sensor"/>
</dbReference>
<name>A0A2V4NPD4_9ACTN</name>
<dbReference type="OrthoDB" id="4268837at2"/>
<dbReference type="PANTHER" id="PTHR30146">
    <property type="entry name" value="LACI-RELATED TRANSCRIPTIONAL REPRESSOR"/>
    <property type="match status" value="1"/>
</dbReference>